<evidence type="ECO:0000313" key="2">
    <source>
        <dbReference type="EMBL" id="KAI9638083.1"/>
    </source>
</evidence>
<gene>
    <name evidence="2" type="ORF">MKK02DRAFT_42470</name>
</gene>
<feature type="region of interest" description="Disordered" evidence="1">
    <location>
        <begin position="52"/>
        <end position="84"/>
    </location>
</feature>
<dbReference type="GeneID" id="77731209"/>
<evidence type="ECO:0000256" key="1">
    <source>
        <dbReference type="SAM" id="MobiDB-lite"/>
    </source>
</evidence>
<evidence type="ECO:0000313" key="3">
    <source>
        <dbReference type="Proteomes" id="UP001164286"/>
    </source>
</evidence>
<keyword evidence="3" id="KW-1185">Reference proteome</keyword>
<accession>A0AA38LWN1</accession>
<name>A0AA38LWN1_9TREE</name>
<comment type="caution">
    <text evidence="2">The sequence shown here is derived from an EMBL/GenBank/DDBJ whole genome shotgun (WGS) entry which is preliminary data.</text>
</comment>
<proteinExistence type="predicted"/>
<protein>
    <submittedName>
        <fullName evidence="2">Uncharacterized protein</fullName>
    </submittedName>
</protein>
<dbReference type="RefSeq" id="XP_052947860.1">
    <property type="nucleotide sequence ID" value="XM_053092004.1"/>
</dbReference>
<feature type="region of interest" description="Disordered" evidence="1">
    <location>
        <begin position="1"/>
        <end position="28"/>
    </location>
</feature>
<dbReference type="AlphaFoldDB" id="A0AA38LWN1"/>
<dbReference type="EMBL" id="JAKWFO010000003">
    <property type="protein sequence ID" value="KAI9638083.1"/>
    <property type="molecule type" value="Genomic_DNA"/>
</dbReference>
<sequence length="137" mass="14198">MSALRTSLRRMPISSALRSSTSTTPFARSLSTLPARPLASVPSKYTGLGAFRSLNSTPPAQLEPSAPVADGGATDPPESGINVDKSTRMDTLVLSLCQVKGSAKCAGEELLGGVEARKGGANYASGFRRKRAFLDGA</sequence>
<reference evidence="2" key="1">
    <citation type="journal article" date="2022" name="G3 (Bethesda)">
        <title>High quality genome of the basidiomycete yeast Dioszegia hungarica PDD-24b-2 isolated from cloud water.</title>
        <authorList>
            <person name="Jarrige D."/>
            <person name="Haridas S."/>
            <person name="Bleykasten-Grosshans C."/>
            <person name="Joly M."/>
            <person name="Nadalig T."/>
            <person name="Sancelme M."/>
            <person name="Vuilleumier S."/>
            <person name="Grigoriev I.V."/>
            <person name="Amato P."/>
            <person name="Bringel F."/>
        </authorList>
    </citation>
    <scope>NUCLEOTIDE SEQUENCE</scope>
    <source>
        <strain evidence="2">PDD-24b-2</strain>
    </source>
</reference>
<feature type="compositionally biased region" description="Polar residues" evidence="1">
    <location>
        <begin position="16"/>
        <end position="28"/>
    </location>
</feature>
<organism evidence="2 3">
    <name type="scientific">Dioszegia hungarica</name>
    <dbReference type="NCBI Taxonomy" id="4972"/>
    <lineage>
        <taxon>Eukaryota</taxon>
        <taxon>Fungi</taxon>
        <taxon>Dikarya</taxon>
        <taxon>Basidiomycota</taxon>
        <taxon>Agaricomycotina</taxon>
        <taxon>Tremellomycetes</taxon>
        <taxon>Tremellales</taxon>
        <taxon>Bulleribasidiaceae</taxon>
        <taxon>Dioszegia</taxon>
    </lineage>
</organism>
<dbReference type="Proteomes" id="UP001164286">
    <property type="component" value="Unassembled WGS sequence"/>
</dbReference>